<organism evidence="1">
    <name type="scientific">mine drainage metagenome</name>
    <dbReference type="NCBI Taxonomy" id="410659"/>
    <lineage>
        <taxon>unclassified sequences</taxon>
        <taxon>metagenomes</taxon>
        <taxon>ecological metagenomes</taxon>
    </lineage>
</organism>
<proteinExistence type="predicted"/>
<name>E6PH11_9ZZZZ</name>
<dbReference type="AlphaFoldDB" id="E6PH11"/>
<sequence>MRQKHKSRTTAKPRGTEGYMKLLLRRDQKSSLMGRITFTLAVRAELTEAEANNIQKYKLGDTMLYERSSITDRGSGLLGVASRLAFKMTNLSVSVNDLSRGTTVDCKDIVEMLAVEDQIKEAAQTFKNVLDAAASFGGEAVIEIT</sequence>
<accession>E6PH11</accession>
<comment type="caution">
    <text evidence="1">The sequence shown here is derived from an EMBL/GenBank/DDBJ whole genome shotgun (WGS) entry which is preliminary data.</text>
</comment>
<gene>
    <name evidence="1" type="ORF">CARN1_1147</name>
</gene>
<reference evidence="1" key="1">
    <citation type="submission" date="2009-10" db="EMBL/GenBank/DDBJ databases">
        <title>Diversity of trophic interactions inside an arsenic-rich microbial ecosystem.</title>
        <authorList>
            <person name="Bertin P.N."/>
            <person name="Heinrich-Salmeron A."/>
            <person name="Pelletier E."/>
            <person name="Goulhen-Chollet F."/>
            <person name="Arsene-Ploetze F."/>
            <person name="Gallien S."/>
            <person name="Calteau A."/>
            <person name="Vallenet D."/>
            <person name="Casiot C."/>
            <person name="Chane-Woon-Ming B."/>
            <person name="Giloteaux L."/>
            <person name="Barakat M."/>
            <person name="Bonnefoy V."/>
            <person name="Bruneel O."/>
            <person name="Chandler M."/>
            <person name="Cleiss J."/>
            <person name="Duran R."/>
            <person name="Elbaz-Poulichet F."/>
            <person name="Fonknechten N."/>
            <person name="Lauga B."/>
            <person name="Mornico D."/>
            <person name="Ortet P."/>
            <person name="Schaeffer C."/>
            <person name="Siguier P."/>
            <person name="Alexander Thil Smith A."/>
            <person name="Van Dorsselaer A."/>
            <person name="Weissenbach J."/>
            <person name="Medigue C."/>
            <person name="Le Paslier D."/>
        </authorList>
    </citation>
    <scope>NUCLEOTIDE SEQUENCE</scope>
</reference>
<evidence type="ECO:0000313" key="1">
    <source>
        <dbReference type="EMBL" id="CBH75749.1"/>
    </source>
</evidence>
<protein>
    <submittedName>
        <fullName evidence="1">Uncharacterized protein</fullName>
    </submittedName>
</protein>
<dbReference type="EMBL" id="CABL01000016">
    <property type="protein sequence ID" value="CBH75749.1"/>
    <property type="molecule type" value="Genomic_DNA"/>
</dbReference>